<dbReference type="PANTHER" id="PTHR43685">
    <property type="entry name" value="GLYCOSYLTRANSFERASE"/>
    <property type="match status" value="1"/>
</dbReference>
<gene>
    <name evidence="2" type="ORF">SAMN04487935_1248</name>
</gene>
<dbReference type="AlphaFoldDB" id="A0A1G8V9M7"/>
<sequence>MFSILIATKNRKADLMFTLSRISSLIQRPDVDCVVFDDGSDDGTFEAVRMDFPKVQLLRNESSKGYLFCRNTMLNAAKGEFAISLDDDAHFVTENPLDILKSHFDENPDCGLVAFRILWSETAIENIFTADLTERVKGFVGCGHAWRMKAWRTISNYPEWFEFYGEEDFASLELFKNNIVVDYVPEILVQHRVDLKSRSIAKNDFAFRYRRSLRAGWYLYFMFYPYSKIPRKLAYSLAVQLKSKILKGDFKVILPLTQAMFDVMLHLPKLIKNRKAFSSKQYDGYTQLKETKVYWNPEK</sequence>
<dbReference type="Gene3D" id="3.90.550.10">
    <property type="entry name" value="Spore Coat Polysaccharide Biosynthesis Protein SpsA, Chain A"/>
    <property type="match status" value="1"/>
</dbReference>
<reference evidence="2 3" key="1">
    <citation type="submission" date="2016-10" db="EMBL/GenBank/DDBJ databases">
        <authorList>
            <person name="de Groot N.N."/>
        </authorList>
    </citation>
    <scope>NUCLEOTIDE SEQUENCE [LARGE SCALE GENOMIC DNA]</scope>
    <source>
        <strain evidence="2 3">CGMCC 1.10076</strain>
    </source>
</reference>
<evidence type="ECO:0000259" key="1">
    <source>
        <dbReference type="Pfam" id="PF00535"/>
    </source>
</evidence>
<dbReference type="Pfam" id="PF00535">
    <property type="entry name" value="Glycos_transf_2"/>
    <property type="match status" value="1"/>
</dbReference>
<dbReference type="InterPro" id="IPR029044">
    <property type="entry name" value="Nucleotide-diphossugar_trans"/>
</dbReference>
<keyword evidence="3" id="KW-1185">Reference proteome</keyword>
<evidence type="ECO:0000313" key="3">
    <source>
        <dbReference type="Proteomes" id="UP000199580"/>
    </source>
</evidence>
<dbReference type="PANTHER" id="PTHR43685:SF2">
    <property type="entry name" value="GLYCOSYLTRANSFERASE 2-LIKE DOMAIN-CONTAINING PROTEIN"/>
    <property type="match status" value="1"/>
</dbReference>
<dbReference type="InterPro" id="IPR001173">
    <property type="entry name" value="Glyco_trans_2-like"/>
</dbReference>
<dbReference type="InterPro" id="IPR050834">
    <property type="entry name" value="Glycosyltransf_2"/>
</dbReference>
<dbReference type="STRING" id="1128970.SAMN04487935_1248"/>
<feature type="domain" description="Glycosyltransferase 2-like" evidence="1">
    <location>
        <begin position="3"/>
        <end position="108"/>
    </location>
</feature>
<dbReference type="SUPFAM" id="SSF53448">
    <property type="entry name" value="Nucleotide-diphospho-sugar transferases"/>
    <property type="match status" value="1"/>
</dbReference>
<protein>
    <submittedName>
        <fullName evidence="2">Glycosyltransferase, GT2 family</fullName>
    </submittedName>
</protein>
<dbReference type="Proteomes" id="UP000199580">
    <property type="component" value="Unassembled WGS sequence"/>
</dbReference>
<dbReference type="OrthoDB" id="1143197at2"/>
<name>A0A1G8V9M7_9FLAO</name>
<dbReference type="GO" id="GO:0016740">
    <property type="term" value="F:transferase activity"/>
    <property type="evidence" value="ECO:0007669"/>
    <property type="project" value="UniProtKB-KW"/>
</dbReference>
<dbReference type="RefSeq" id="WP_091392856.1">
    <property type="nucleotide sequence ID" value="NZ_BKAI01000003.1"/>
</dbReference>
<dbReference type="EMBL" id="FNEZ01000002">
    <property type="protein sequence ID" value="SDJ62768.1"/>
    <property type="molecule type" value="Genomic_DNA"/>
</dbReference>
<proteinExistence type="predicted"/>
<keyword evidence="2" id="KW-0808">Transferase</keyword>
<accession>A0A1G8V9M7</accession>
<organism evidence="2 3">
    <name type="scientific">Flavobacterium noncentrifugens</name>
    <dbReference type="NCBI Taxonomy" id="1128970"/>
    <lineage>
        <taxon>Bacteria</taxon>
        <taxon>Pseudomonadati</taxon>
        <taxon>Bacteroidota</taxon>
        <taxon>Flavobacteriia</taxon>
        <taxon>Flavobacteriales</taxon>
        <taxon>Flavobacteriaceae</taxon>
        <taxon>Flavobacterium</taxon>
    </lineage>
</organism>
<evidence type="ECO:0000313" key="2">
    <source>
        <dbReference type="EMBL" id="SDJ62768.1"/>
    </source>
</evidence>